<dbReference type="GO" id="GO:0005886">
    <property type="term" value="C:plasma membrane"/>
    <property type="evidence" value="ECO:0007669"/>
    <property type="project" value="UniProtKB-SubCell"/>
</dbReference>
<name>A0A930GX18_9FIRM</name>
<feature type="transmembrane region" description="Helical" evidence="5">
    <location>
        <begin position="109"/>
        <end position="130"/>
    </location>
</feature>
<organism evidence="6 7">
    <name type="scientific">Oribacterium parvum</name>
    <dbReference type="NCBI Taxonomy" id="1501329"/>
    <lineage>
        <taxon>Bacteria</taxon>
        <taxon>Bacillati</taxon>
        <taxon>Bacillota</taxon>
        <taxon>Clostridia</taxon>
        <taxon>Lachnospirales</taxon>
        <taxon>Lachnospiraceae</taxon>
        <taxon>Oribacterium</taxon>
    </lineage>
</organism>
<sequence length="306" mass="33153">MDVHASVTVVLLFILAVLGFVFLFFFVGDLRKNRENMEKETSFFLGSLISFVINFFDVFGIGNFAPGASLYKGLKQTDDRLIPGTLNVACTIPVIAEAFLFIHGVRVEPLTLVSMIVSAMVGAWVGAGFISRLSKEKIQLVMGVAMTLIAFVIIAQVTNLVPVDGTAIGLHGIKLVIAVTGNFFLGAVMTAGVGLYAPCLALVCLLGINVSVAFPIMMGACAYLMPVASIRFIKQNSYNRKLALGGNIFGTIAVILAFRVYLLISGSLPSHALKIIVICVMFYTAISMFYSLYKEEKGRSKHRDIE</sequence>
<keyword evidence="2 5" id="KW-0812">Transmembrane</keyword>
<feature type="transmembrane region" description="Helical" evidence="5">
    <location>
        <begin position="200"/>
        <end position="224"/>
    </location>
</feature>
<evidence type="ECO:0000256" key="2">
    <source>
        <dbReference type="ARBA" id="ARBA00022692"/>
    </source>
</evidence>
<protein>
    <recommendedName>
        <fullName evidence="5">Probable membrane transporter protein</fullName>
    </recommendedName>
</protein>
<evidence type="ECO:0000313" key="6">
    <source>
        <dbReference type="EMBL" id="MBF1283216.1"/>
    </source>
</evidence>
<reference evidence="6" key="1">
    <citation type="submission" date="2020-04" db="EMBL/GenBank/DDBJ databases">
        <title>Deep metagenomics examines the oral microbiome during advanced dental caries in children, revealing novel taxa and co-occurrences with host molecules.</title>
        <authorList>
            <person name="Baker J.L."/>
            <person name="Morton J.T."/>
            <person name="Dinis M."/>
            <person name="Alvarez R."/>
            <person name="Tran N.C."/>
            <person name="Knight R."/>
            <person name="Edlund A."/>
        </authorList>
    </citation>
    <scope>NUCLEOTIDE SEQUENCE</scope>
    <source>
        <strain evidence="6">JCVI_24_bin.2</strain>
    </source>
</reference>
<dbReference type="EMBL" id="JABZRD010000061">
    <property type="protein sequence ID" value="MBF1283216.1"/>
    <property type="molecule type" value="Genomic_DNA"/>
</dbReference>
<evidence type="ECO:0000256" key="5">
    <source>
        <dbReference type="RuleBase" id="RU363041"/>
    </source>
</evidence>
<dbReference type="PANTHER" id="PTHR43483">
    <property type="entry name" value="MEMBRANE TRANSPORTER PROTEIN HI_0806-RELATED"/>
    <property type="match status" value="1"/>
</dbReference>
<feature type="transmembrane region" description="Helical" evidence="5">
    <location>
        <begin position="244"/>
        <end position="264"/>
    </location>
</feature>
<dbReference type="PANTHER" id="PTHR43483:SF3">
    <property type="entry name" value="MEMBRANE TRANSPORTER PROTEIN HI_0806-RELATED"/>
    <property type="match status" value="1"/>
</dbReference>
<comment type="caution">
    <text evidence="6">The sequence shown here is derived from an EMBL/GenBank/DDBJ whole genome shotgun (WGS) entry which is preliminary data.</text>
</comment>
<dbReference type="InterPro" id="IPR002781">
    <property type="entry name" value="TM_pro_TauE-like"/>
</dbReference>
<feature type="transmembrane region" description="Helical" evidence="5">
    <location>
        <begin position="142"/>
        <end position="163"/>
    </location>
</feature>
<accession>A0A930GX18</accession>
<proteinExistence type="inferred from homology"/>
<evidence type="ECO:0000256" key="1">
    <source>
        <dbReference type="ARBA" id="ARBA00004141"/>
    </source>
</evidence>
<evidence type="ECO:0000256" key="4">
    <source>
        <dbReference type="ARBA" id="ARBA00023136"/>
    </source>
</evidence>
<evidence type="ECO:0000313" key="7">
    <source>
        <dbReference type="Proteomes" id="UP000709351"/>
    </source>
</evidence>
<keyword evidence="4 5" id="KW-0472">Membrane</keyword>
<comment type="similarity">
    <text evidence="5">Belongs to the 4-toluene sulfonate uptake permease (TSUP) (TC 2.A.102) family.</text>
</comment>
<comment type="subcellular location">
    <subcellularLocation>
        <location evidence="5">Cell membrane</location>
        <topology evidence="5">Multi-pass membrane protein</topology>
    </subcellularLocation>
    <subcellularLocation>
        <location evidence="1">Membrane</location>
        <topology evidence="1">Multi-pass membrane protein</topology>
    </subcellularLocation>
</comment>
<dbReference type="Proteomes" id="UP000709351">
    <property type="component" value="Unassembled WGS sequence"/>
</dbReference>
<feature type="transmembrane region" description="Helical" evidence="5">
    <location>
        <begin position="81"/>
        <end position="102"/>
    </location>
</feature>
<feature type="transmembrane region" description="Helical" evidence="5">
    <location>
        <begin position="270"/>
        <end position="293"/>
    </location>
</feature>
<dbReference type="RefSeq" id="WP_009534990.1">
    <property type="nucleotide sequence ID" value="NZ_CAUSUX010000014.1"/>
</dbReference>
<feature type="transmembrane region" description="Helical" evidence="5">
    <location>
        <begin position="175"/>
        <end position="194"/>
    </location>
</feature>
<evidence type="ECO:0000256" key="3">
    <source>
        <dbReference type="ARBA" id="ARBA00022989"/>
    </source>
</evidence>
<feature type="transmembrane region" description="Helical" evidence="5">
    <location>
        <begin position="42"/>
        <end position="61"/>
    </location>
</feature>
<dbReference type="Pfam" id="PF01925">
    <property type="entry name" value="TauE"/>
    <property type="match status" value="1"/>
</dbReference>
<keyword evidence="3 5" id="KW-1133">Transmembrane helix</keyword>
<dbReference type="AlphaFoldDB" id="A0A930GX18"/>
<keyword evidence="5" id="KW-1003">Cell membrane</keyword>
<gene>
    <name evidence="6" type="ORF">HXM93_01590</name>
</gene>
<feature type="transmembrane region" description="Helical" evidence="5">
    <location>
        <begin position="6"/>
        <end position="30"/>
    </location>
</feature>